<evidence type="ECO:0000313" key="8">
    <source>
        <dbReference type="EnsemblPlants" id="AES72089"/>
    </source>
</evidence>
<feature type="transmembrane region" description="Helical" evidence="6">
    <location>
        <begin position="214"/>
        <end position="235"/>
    </location>
</feature>
<dbReference type="GO" id="GO:0003677">
    <property type="term" value="F:DNA binding"/>
    <property type="evidence" value="ECO:0007669"/>
    <property type="project" value="UniProtKB-KW"/>
</dbReference>
<keyword evidence="6" id="KW-0472">Membrane</keyword>
<accession>A0A0C3VL42</accession>
<dbReference type="EnsemblPlants" id="AES72089">
    <property type="protein sequence ID" value="AES72089"/>
    <property type="gene ID" value="MTR_3g085990"/>
</dbReference>
<name>G7J2I2_MEDTR</name>
<evidence type="ECO:0000256" key="5">
    <source>
        <dbReference type="ARBA" id="ARBA00023242"/>
    </source>
</evidence>
<keyword evidence="6 7" id="KW-0812">Transmembrane</keyword>
<keyword evidence="2" id="KW-0805">Transcription regulation</keyword>
<evidence type="ECO:0000313" key="7">
    <source>
        <dbReference type="EMBL" id="AES72089.2"/>
    </source>
</evidence>
<dbReference type="AlphaFoldDB" id="G7J2I2"/>
<evidence type="ECO:0000256" key="1">
    <source>
        <dbReference type="ARBA" id="ARBA00004123"/>
    </source>
</evidence>
<evidence type="ECO:0000313" key="9">
    <source>
        <dbReference type="Proteomes" id="UP000002051"/>
    </source>
</evidence>
<keyword evidence="6" id="KW-1133">Transmembrane helix</keyword>
<dbReference type="Proteomes" id="UP000002051">
    <property type="component" value="Chromosome 3"/>
</dbReference>
<keyword evidence="5" id="KW-0539">Nucleus</keyword>
<evidence type="ECO:0000256" key="3">
    <source>
        <dbReference type="ARBA" id="ARBA00023125"/>
    </source>
</evidence>
<dbReference type="GO" id="GO:0005634">
    <property type="term" value="C:nucleus"/>
    <property type="evidence" value="ECO:0007669"/>
    <property type="project" value="UniProtKB-SubCell"/>
</dbReference>
<reference evidence="7 9" key="1">
    <citation type="journal article" date="2011" name="Nature">
        <title>The Medicago genome provides insight into the evolution of rhizobial symbioses.</title>
        <authorList>
            <person name="Young N.D."/>
            <person name="Debelle F."/>
            <person name="Oldroyd G.E."/>
            <person name="Geurts R."/>
            <person name="Cannon S.B."/>
            <person name="Udvardi M.K."/>
            <person name="Benedito V.A."/>
            <person name="Mayer K.F."/>
            <person name="Gouzy J."/>
            <person name="Schoof H."/>
            <person name="Van de Peer Y."/>
            <person name="Proost S."/>
            <person name="Cook D.R."/>
            <person name="Meyers B.C."/>
            <person name="Spannagl M."/>
            <person name="Cheung F."/>
            <person name="De Mita S."/>
            <person name="Krishnakumar V."/>
            <person name="Gundlach H."/>
            <person name="Zhou S."/>
            <person name="Mudge J."/>
            <person name="Bharti A.K."/>
            <person name="Murray J.D."/>
            <person name="Naoumkina M.A."/>
            <person name="Rosen B."/>
            <person name="Silverstein K.A."/>
            <person name="Tang H."/>
            <person name="Rombauts S."/>
            <person name="Zhao P.X."/>
            <person name="Zhou P."/>
            <person name="Barbe V."/>
            <person name="Bardou P."/>
            <person name="Bechner M."/>
            <person name="Bellec A."/>
            <person name="Berger A."/>
            <person name="Berges H."/>
            <person name="Bidwell S."/>
            <person name="Bisseling T."/>
            <person name="Choisne N."/>
            <person name="Couloux A."/>
            <person name="Denny R."/>
            <person name="Deshpande S."/>
            <person name="Dai X."/>
            <person name="Doyle J.J."/>
            <person name="Dudez A.M."/>
            <person name="Farmer A.D."/>
            <person name="Fouteau S."/>
            <person name="Franken C."/>
            <person name="Gibelin C."/>
            <person name="Gish J."/>
            <person name="Goldstein S."/>
            <person name="Gonzalez A.J."/>
            <person name="Green P.J."/>
            <person name="Hallab A."/>
            <person name="Hartog M."/>
            <person name="Hua A."/>
            <person name="Humphray S.J."/>
            <person name="Jeong D.H."/>
            <person name="Jing Y."/>
            <person name="Jocker A."/>
            <person name="Kenton S.M."/>
            <person name="Kim D.J."/>
            <person name="Klee K."/>
            <person name="Lai H."/>
            <person name="Lang C."/>
            <person name="Lin S."/>
            <person name="Macmil S.L."/>
            <person name="Magdelenat G."/>
            <person name="Matthews L."/>
            <person name="McCorrison J."/>
            <person name="Monaghan E.L."/>
            <person name="Mun J.H."/>
            <person name="Najar F.Z."/>
            <person name="Nicholson C."/>
            <person name="Noirot C."/>
            <person name="O'Bleness M."/>
            <person name="Paule C.R."/>
            <person name="Poulain J."/>
            <person name="Prion F."/>
            <person name="Qin B."/>
            <person name="Qu C."/>
            <person name="Retzel E.F."/>
            <person name="Riddle C."/>
            <person name="Sallet E."/>
            <person name="Samain S."/>
            <person name="Samson N."/>
            <person name="Sanders I."/>
            <person name="Saurat O."/>
            <person name="Scarpelli C."/>
            <person name="Schiex T."/>
            <person name="Segurens B."/>
            <person name="Severin A.J."/>
            <person name="Sherrier D.J."/>
            <person name="Shi R."/>
            <person name="Sims S."/>
            <person name="Singer S.R."/>
            <person name="Sinharoy S."/>
            <person name="Sterck L."/>
            <person name="Viollet A."/>
            <person name="Wang B.B."/>
            <person name="Wang K."/>
            <person name="Wang M."/>
            <person name="Wang X."/>
            <person name="Warfsmann J."/>
            <person name="Weissenbach J."/>
            <person name="White D.D."/>
            <person name="White J.D."/>
            <person name="Wiley G.B."/>
            <person name="Wincker P."/>
            <person name="Xing Y."/>
            <person name="Yang L."/>
            <person name="Yao Z."/>
            <person name="Ying F."/>
            <person name="Zhai J."/>
            <person name="Zhou L."/>
            <person name="Zuber A."/>
            <person name="Denarie J."/>
            <person name="Dixon R.A."/>
            <person name="May G.D."/>
            <person name="Schwartz D.C."/>
            <person name="Rogers J."/>
            <person name="Quetier F."/>
            <person name="Town C.D."/>
            <person name="Roe B.A."/>
        </authorList>
    </citation>
    <scope>NUCLEOTIDE SEQUENCE [LARGE SCALE GENOMIC DNA]</scope>
    <source>
        <strain evidence="7">A17</strain>
        <strain evidence="8 9">cv. Jemalong A17</strain>
    </source>
</reference>
<protein>
    <submittedName>
        <fullName evidence="7">Transmembrane protein, putative</fullName>
    </submittedName>
</protein>
<keyword evidence="9" id="KW-1185">Reference proteome</keyword>
<organism evidence="7 9">
    <name type="scientific">Medicago truncatula</name>
    <name type="common">Barrel medic</name>
    <name type="synonym">Medicago tribuloides</name>
    <dbReference type="NCBI Taxonomy" id="3880"/>
    <lineage>
        <taxon>Eukaryota</taxon>
        <taxon>Viridiplantae</taxon>
        <taxon>Streptophyta</taxon>
        <taxon>Embryophyta</taxon>
        <taxon>Tracheophyta</taxon>
        <taxon>Spermatophyta</taxon>
        <taxon>Magnoliopsida</taxon>
        <taxon>eudicotyledons</taxon>
        <taxon>Gunneridae</taxon>
        <taxon>Pentapetalae</taxon>
        <taxon>rosids</taxon>
        <taxon>fabids</taxon>
        <taxon>Fabales</taxon>
        <taxon>Fabaceae</taxon>
        <taxon>Papilionoideae</taxon>
        <taxon>50 kb inversion clade</taxon>
        <taxon>NPAAA clade</taxon>
        <taxon>Hologalegina</taxon>
        <taxon>IRL clade</taxon>
        <taxon>Trifolieae</taxon>
        <taxon>Medicago</taxon>
    </lineage>
</organism>
<keyword evidence="4" id="KW-0804">Transcription</keyword>
<dbReference type="PaxDb" id="3880-AES72089"/>
<dbReference type="HOGENOM" id="CLU_089100_0_0_1"/>
<sequence length="237" mass="27747">MEHQHNIQAMLSYQMLIEPLYPNPTTDMDIRMNDLRLKYRTYMVEMDVDYGAIMLPMMFSNDFGDQIQQCAALVDPNNNQFEVLVERNNQGIYLTWGWHAMRDFYKLHLGAWITIVWMGNGRFDIRVKNRFGRRVRYPTFTPPMEFKVEPNAVPLTYEKKLGCEDVASGCLVWFIAFACYLWDCTLQFSMTPRPNFKIGGGWDRMVKARKIKEGARVVVAAPAMGMNLTLFITWIRQ</sequence>
<dbReference type="InterPro" id="IPR015300">
    <property type="entry name" value="DNA-bd_pseudobarrel_sf"/>
</dbReference>
<evidence type="ECO:0000256" key="2">
    <source>
        <dbReference type="ARBA" id="ARBA00023015"/>
    </source>
</evidence>
<comment type="subcellular location">
    <subcellularLocation>
        <location evidence="1">Nucleus</location>
    </subcellularLocation>
</comment>
<dbReference type="SUPFAM" id="SSF101936">
    <property type="entry name" value="DNA-binding pseudobarrel domain"/>
    <property type="match status" value="1"/>
</dbReference>
<reference evidence="8" key="3">
    <citation type="submission" date="2015-04" db="UniProtKB">
        <authorList>
            <consortium name="EnsemblPlants"/>
        </authorList>
    </citation>
    <scope>IDENTIFICATION</scope>
    <source>
        <strain evidence="8">cv. Jemalong A17</strain>
    </source>
</reference>
<keyword evidence="3" id="KW-0238">DNA-binding</keyword>
<accession>G7J2I2</accession>
<reference evidence="7 9" key="2">
    <citation type="journal article" date="2014" name="BMC Genomics">
        <title>An improved genome release (version Mt4.0) for the model legume Medicago truncatula.</title>
        <authorList>
            <person name="Tang H."/>
            <person name="Krishnakumar V."/>
            <person name="Bidwell S."/>
            <person name="Rosen B."/>
            <person name="Chan A."/>
            <person name="Zhou S."/>
            <person name="Gentzbittel L."/>
            <person name="Childs K.L."/>
            <person name="Yandell M."/>
            <person name="Gundlach H."/>
            <person name="Mayer K.F."/>
            <person name="Schwartz D.C."/>
            <person name="Town C.D."/>
        </authorList>
    </citation>
    <scope>GENOME REANNOTATION</scope>
    <source>
        <strain evidence="8 9">cv. Jemalong A17</strain>
    </source>
</reference>
<dbReference type="Gene3D" id="2.40.330.10">
    <property type="entry name" value="DNA-binding pseudobarrel domain"/>
    <property type="match status" value="1"/>
</dbReference>
<evidence type="ECO:0000256" key="4">
    <source>
        <dbReference type="ARBA" id="ARBA00023163"/>
    </source>
</evidence>
<gene>
    <name evidence="7" type="ordered locus">MTR_3g085990</name>
</gene>
<proteinExistence type="predicted"/>
<dbReference type="EMBL" id="CM001219">
    <property type="protein sequence ID" value="AES72089.2"/>
    <property type="molecule type" value="Genomic_DNA"/>
</dbReference>
<evidence type="ECO:0000256" key="6">
    <source>
        <dbReference type="SAM" id="Phobius"/>
    </source>
</evidence>